<dbReference type="RefSeq" id="WP_073338697.1">
    <property type="nucleotide sequence ID" value="NZ_FQXM01000012.1"/>
</dbReference>
<dbReference type="EMBL" id="FQXM01000012">
    <property type="protein sequence ID" value="SHH77444.1"/>
    <property type="molecule type" value="Genomic_DNA"/>
</dbReference>
<dbReference type="InterPro" id="IPR006097">
    <property type="entry name" value="Glu/Leu/Phe/Val/Trp_DH_dimer"/>
</dbReference>
<dbReference type="PIRSF" id="PIRSF000185">
    <property type="entry name" value="Glu_DH"/>
    <property type="match status" value="1"/>
</dbReference>
<reference evidence="10 11" key="1">
    <citation type="submission" date="2016-11" db="EMBL/GenBank/DDBJ databases">
        <authorList>
            <person name="Jaros S."/>
            <person name="Januszkiewicz K."/>
            <person name="Wedrychowicz H."/>
        </authorList>
    </citation>
    <scope>NUCLEOTIDE SEQUENCE [LARGE SCALE GENOMIC DNA]</scope>
    <source>
        <strain evidence="10 11">DSM 8605</strain>
    </source>
</reference>
<dbReference type="PANTHER" id="PTHR11606:SF13">
    <property type="entry name" value="GLUTAMATE DEHYDROGENASE 1, MITOCHONDRIAL"/>
    <property type="match status" value="1"/>
</dbReference>
<evidence type="ECO:0000256" key="7">
    <source>
        <dbReference type="PIRSR" id="PIRSR000185-3"/>
    </source>
</evidence>
<feature type="binding site" evidence="6">
    <location>
        <position position="354"/>
    </location>
    <ligand>
        <name>substrate</name>
    </ligand>
</feature>
<dbReference type="PROSITE" id="PS00074">
    <property type="entry name" value="GLFV_DEHYDROGENASE"/>
    <property type="match status" value="1"/>
</dbReference>
<evidence type="ECO:0000256" key="2">
    <source>
        <dbReference type="ARBA" id="ARBA00012896"/>
    </source>
</evidence>
<feature type="binding site" evidence="6">
    <location>
        <position position="70"/>
    </location>
    <ligand>
        <name>substrate</name>
    </ligand>
</feature>
<gene>
    <name evidence="10" type="ORF">SAMN02745207_02439</name>
</gene>
<dbReference type="InterPro" id="IPR033922">
    <property type="entry name" value="NAD_bind_Glu_DH"/>
</dbReference>
<keyword evidence="6" id="KW-0547">Nucleotide-binding</keyword>
<dbReference type="GO" id="GO:0006538">
    <property type="term" value="P:L-glutamate catabolic process"/>
    <property type="evidence" value="ECO:0007669"/>
    <property type="project" value="TreeGrafter"/>
</dbReference>
<keyword evidence="6" id="KW-0520">NAD</keyword>
<sequence length="421" mass="46621">MTMQYNPFDNMLEVLDKAAAMLGLDEQDYITLKSPERELKVQVPVVMDDGKTKVFEGYRVQHSSSRGPCKGGIRYHQDVNIDEVKALAAWMSLKCAVVNIPYGGGKGGVKVDPSNLSKDELKRLTRRYTAMILPIIGPERDIPAPDVNTNAEVMGWIMDTYSMFKGYTVPGVVTGKPIELGGSLGRSEATGRGVMFMTKEILHRLGIPVLNTRISIQGMGNVGGTAAKLLYKEGCRIIAISDMSGGLHCEEGLNIEAIYEFLNNGERFLLKDYPLSEGVTRITNEELLTVDTDVLIPAALENQINIKNAADIKAKIIIEGANGPTTTEADEILNRKGIQIVPDILANAGGVIVSYFEWVQNIQSYTWDEVKINRTLEMNMIKAFNEVWDKTKEKNATLRMGAYMVAIDRIVKAHKMRSIFP</sequence>
<dbReference type="AlphaFoldDB" id="A0A1M5VR35"/>
<feature type="binding site" evidence="6">
    <location>
        <position position="94"/>
    </location>
    <ligand>
        <name>substrate</name>
    </ligand>
</feature>
<dbReference type="STRING" id="1121316.SAMN02745207_02439"/>
<dbReference type="FunFam" id="3.40.50.10860:FF:000003">
    <property type="entry name" value="Glutamate dehydrogenase"/>
    <property type="match status" value="1"/>
</dbReference>
<dbReference type="SMART" id="SM00839">
    <property type="entry name" value="ELFV_dehydrog"/>
    <property type="match status" value="1"/>
</dbReference>
<protein>
    <recommendedName>
        <fullName evidence="2 4">Glutamate dehydrogenase</fullName>
    </recommendedName>
</protein>
<comment type="similarity">
    <text evidence="1 4 8">Belongs to the Glu/Leu/Phe/Val dehydrogenases family.</text>
</comment>
<evidence type="ECO:0000313" key="10">
    <source>
        <dbReference type="EMBL" id="SHH77444.1"/>
    </source>
</evidence>
<name>A0A1M5VR35_9CLOT</name>
<evidence type="ECO:0000256" key="6">
    <source>
        <dbReference type="PIRSR" id="PIRSR000185-2"/>
    </source>
</evidence>
<dbReference type="SUPFAM" id="SSF51735">
    <property type="entry name" value="NAD(P)-binding Rossmann-fold domains"/>
    <property type="match status" value="1"/>
</dbReference>
<dbReference type="GO" id="GO:0004352">
    <property type="term" value="F:glutamate dehydrogenase (NAD+) activity"/>
    <property type="evidence" value="ECO:0007669"/>
    <property type="project" value="TreeGrafter"/>
</dbReference>
<keyword evidence="3 4" id="KW-0560">Oxidoreductase</keyword>
<evidence type="ECO:0000256" key="8">
    <source>
        <dbReference type="RuleBase" id="RU004417"/>
    </source>
</evidence>
<dbReference type="GO" id="GO:0000166">
    <property type="term" value="F:nucleotide binding"/>
    <property type="evidence" value="ECO:0007669"/>
    <property type="project" value="UniProtKB-KW"/>
</dbReference>
<proteinExistence type="inferred from homology"/>
<dbReference type="Gene3D" id="3.40.50.10860">
    <property type="entry name" value="Leucine Dehydrogenase, chain A, domain 1"/>
    <property type="match status" value="1"/>
</dbReference>
<dbReference type="CDD" id="cd01076">
    <property type="entry name" value="NAD_bind_1_Glu_DH"/>
    <property type="match status" value="1"/>
</dbReference>
<dbReference type="PRINTS" id="PR00082">
    <property type="entry name" value="GLFDHDRGNASE"/>
</dbReference>
<accession>A0A1M5VR35</accession>
<dbReference type="Proteomes" id="UP000184447">
    <property type="component" value="Unassembled WGS sequence"/>
</dbReference>
<dbReference type="Pfam" id="PF00208">
    <property type="entry name" value="ELFV_dehydrog"/>
    <property type="match status" value="1"/>
</dbReference>
<evidence type="ECO:0000256" key="4">
    <source>
        <dbReference type="PIRNR" id="PIRNR000185"/>
    </source>
</evidence>
<dbReference type="Gene3D" id="3.40.50.720">
    <property type="entry name" value="NAD(P)-binding Rossmann-like Domain"/>
    <property type="match status" value="1"/>
</dbReference>
<feature type="binding site" evidence="6">
    <location>
        <position position="221"/>
    </location>
    <ligand>
        <name>NAD(+)</name>
        <dbReference type="ChEBI" id="CHEBI:57540"/>
    </ligand>
</feature>
<organism evidence="10 11">
    <name type="scientific">Clostridium grantii DSM 8605</name>
    <dbReference type="NCBI Taxonomy" id="1121316"/>
    <lineage>
        <taxon>Bacteria</taxon>
        <taxon>Bacillati</taxon>
        <taxon>Bacillota</taxon>
        <taxon>Clostridia</taxon>
        <taxon>Eubacteriales</taxon>
        <taxon>Clostridiaceae</taxon>
        <taxon>Clostridium</taxon>
    </lineage>
</organism>
<evidence type="ECO:0000256" key="1">
    <source>
        <dbReference type="ARBA" id="ARBA00006382"/>
    </source>
</evidence>
<feature type="active site" description="Proton donor" evidence="5">
    <location>
        <position position="106"/>
    </location>
</feature>
<feature type="binding site" evidence="6">
    <location>
        <position position="190"/>
    </location>
    <ligand>
        <name>NAD(+)</name>
        <dbReference type="ChEBI" id="CHEBI:57540"/>
    </ligand>
</feature>
<dbReference type="InterPro" id="IPR006096">
    <property type="entry name" value="Glu/Leu/Phe/Val/Trp_DH_C"/>
</dbReference>
<dbReference type="InterPro" id="IPR036291">
    <property type="entry name" value="NAD(P)-bd_dom_sf"/>
</dbReference>
<dbReference type="Pfam" id="PF02812">
    <property type="entry name" value="ELFV_dehydrog_N"/>
    <property type="match status" value="1"/>
</dbReference>
<dbReference type="PANTHER" id="PTHR11606">
    <property type="entry name" value="GLUTAMATE DEHYDROGENASE"/>
    <property type="match status" value="1"/>
</dbReference>
<evidence type="ECO:0000256" key="3">
    <source>
        <dbReference type="ARBA" id="ARBA00023002"/>
    </source>
</evidence>
<feature type="site" description="Important for catalysis" evidence="7">
    <location>
        <position position="146"/>
    </location>
</feature>
<dbReference type="InterPro" id="IPR033524">
    <property type="entry name" value="Glu/Leu/Phe/Val_DH_AS"/>
</dbReference>
<feature type="domain" description="Glutamate/phenylalanine/leucine/valine/L-tryptophan dehydrogenase C-terminal" evidence="9">
    <location>
        <begin position="183"/>
        <end position="418"/>
    </location>
</feature>
<keyword evidence="11" id="KW-1185">Reference proteome</keyword>
<evidence type="ECO:0000259" key="9">
    <source>
        <dbReference type="SMART" id="SM00839"/>
    </source>
</evidence>
<dbReference type="SUPFAM" id="SSF53223">
    <property type="entry name" value="Aminoacid dehydrogenase-like, N-terminal domain"/>
    <property type="match status" value="1"/>
</dbReference>
<evidence type="ECO:0000256" key="5">
    <source>
        <dbReference type="PIRSR" id="PIRSR000185-1"/>
    </source>
</evidence>
<dbReference type="InterPro" id="IPR014362">
    <property type="entry name" value="Glu_DH"/>
</dbReference>
<dbReference type="InterPro" id="IPR006095">
    <property type="entry name" value="Glu/Leu/Phe/Val/Trp_DH"/>
</dbReference>
<evidence type="ECO:0000313" key="11">
    <source>
        <dbReference type="Proteomes" id="UP000184447"/>
    </source>
</evidence>
<dbReference type="OrthoDB" id="9803297at2"/>
<dbReference type="InterPro" id="IPR046346">
    <property type="entry name" value="Aminoacid_DH-like_N_sf"/>
</dbReference>